<dbReference type="GO" id="GO:0005829">
    <property type="term" value="C:cytosol"/>
    <property type="evidence" value="ECO:0007669"/>
    <property type="project" value="TreeGrafter"/>
</dbReference>
<feature type="domain" description="Inosine/uridine-preferring nucleoside hydrolase" evidence="5">
    <location>
        <begin position="30"/>
        <end position="334"/>
    </location>
</feature>
<keyword evidence="3" id="KW-0326">Glycosidase</keyword>
<dbReference type="PANTHER" id="PTHR12304:SF4">
    <property type="entry name" value="URIDINE NUCLEOSIDASE"/>
    <property type="match status" value="1"/>
</dbReference>
<dbReference type="OrthoDB" id="432381at2759"/>
<evidence type="ECO:0000256" key="2">
    <source>
        <dbReference type="ARBA" id="ARBA00022801"/>
    </source>
</evidence>
<dbReference type="Gene3D" id="3.90.245.10">
    <property type="entry name" value="Ribonucleoside hydrolase-like"/>
    <property type="match status" value="1"/>
</dbReference>
<dbReference type="InterPro" id="IPR001910">
    <property type="entry name" value="Inosine/uridine_hydrolase_dom"/>
</dbReference>
<gene>
    <name evidence="6" type="primary">prpf39</name>
    <name evidence="6" type="ORF">SNAT2548_LOCUS33403</name>
</gene>
<comment type="caution">
    <text evidence="6">The sequence shown here is derived from an EMBL/GenBank/DDBJ whole genome shotgun (WGS) entry which is preliminary data.</text>
</comment>
<dbReference type="SUPFAM" id="SSF53590">
    <property type="entry name" value="Nucleoside hydrolase"/>
    <property type="match status" value="1"/>
</dbReference>
<dbReference type="AlphaFoldDB" id="A0A812ULX2"/>
<reference evidence="6" key="1">
    <citation type="submission" date="2021-02" db="EMBL/GenBank/DDBJ databases">
        <authorList>
            <person name="Dougan E. K."/>
            <person name="Rhodes N."/>
            <person name="Thang M."/>
            <person name="Chan C."/>
        </authorList>
    </citation>
    <scope>NUCLEOTIDE SEQUENCE</scope>
</reference>
<evidence type="ECO:0000259" key="5">
    <source>
        <dbReference type="Pfam" id="PF01156"/>
    </source>
</evidence>
<evidence type="ECO:0000256" key="1">
    <source>
        <dbReference type="ARBA" id="ARBA00009176"/>
    </source>
</evidence>
<sequence length="370" mass="40277">MVATWHRSTWACWMCMFINGLVAGATSAPIIIDTDMNVDDMAALVYLVRSGADIKGITVSATGFSGQWAGVDSALRLLHKLNRSDIPVAFQEGYLGSTRLNLDYPSGMPPSEWTEANNRYLEQWIGLEPSQKPAAWQSAPQLICQILQSADLQSVFILELGPYTNLAAALHRSDCAALFRSKVQGLYVQGGRLHGDDAQKIQQSGALRGSGPGSGFPWTTEKKPNKASWNVFLDAVSAAQVWTFGLATVVLSDNAFEHLQVDPSDPGMYTPRNCTNKLLADVMLNWAPAHNAEWSGLSYWDQATAVVMMQQLLTKESACQRWVESNITISLQNDATYATYHEGSLGAPSEACLATSRVALLNDFYSAGCA</sequence>
<keyword evidence="7" id="KW-1185">Reference proteome</keyword>
<evidence type="ECO:0000256" key="3">
    <source>
        <dbReference type="ARBA" id="ARBA00023295"/>
    </source>
</evidence>
<accession>A0A812ULX2</accession>
<proteinExistence type="inferred from homology"/>
<evidence type="ECO:0000313" key="6">
    <source>
        <dbReference type="EMBL" id="CAE7585988.1"/>
    </source>
</evidence>
<comment type="similarity">
    <text evidence="1">Belongs to the IUNH family.</text>
</comment>
<organism evidence="6 7">
    <name type="scientific">Symbiodinium natans</name>
    <dbReference type="NCBI Taxonomy" id="878477"/>
    <lineage>
        <taxon>Eukaryota</taxon>
        <taxon>Sar</taxon>
        <taxon>Alveolata</taxon>
        <taxon>Dinophyceae</taxon>
        <taxon>Suessiales</taxon>
        <taxon>Symbiodiniaceae</taxon>
        <taxon>Symbiodinium</taxon>
    </lineage>
</organism>
<keyword evidence="2" id="KW-0378">Hydrolase</keyword>
<dbReference type="Pfam" id="PF01156">
    <property type="entry name" value="IU_nuc_hydro"/>
    <property type="match status" value="1"/>
</dbReference>
<feature type="chain" id="PRO_5032593499" evidence="4">
    <location>
        <begin position="28"/>
        <end position="370"/>
    </location>
</feature>
<evidence type="ECO:0000313" key="7">
    <source>
        <dbReference type="Proteomes" id="UP000604046"/>
    </source>
</evidence>
<dbReference type="Proteomes" id="UP000604046">
    <property type="component" value="Unassembled WGS sequence"/>
</dbReference>
<protein>
    <submittedName>
        <fullName evidence="6">Prpf39 protein</fullName>
    </submittedName>
</protein>
<keyword evidence="4" id="KW-0732">Signal</keyword>
<name>A0A812ULX2_9DINO</name>
<dbReference type="InterPro" id="IPR036452">
    <property type="entry name" value="Ribo_hydro-like"/>
</dbReference>
<dbReference type="GO" id="GO:0006152">
    <property type="term" value="P:purine nucleoside catabolic process"/>
    <property type="evidence" value="ECO:0007669"/>
    <property type="project" value="TreeGrafter"/>
</dbReference>
<dbReference type="InterPro" id="IPR023186">
    <property type="entry name" value="IUNH"/>
</dbReference>
<feature type="signal peptide" evidence="4">
    <location>
        <begin position="1"/>
        <end position="27"/>
    </location>
</feature>
<evidence type="ECO:0000256" key="4">
    <source>
        <dbReference type="SAM" id="SignalP"/>
    </source>
</evidence>
<dbReference type="EMBL" id="CAJNDS010002756">
    <property type="protein sequence ID" value="CAE7585988.1"/>
    <property type="molecule type" value="Genomic_DNA"/>
</dbReference>
<dbReference type="GO" id="GO:0008477">
    <property type="term" value="F:purine nucleosidase activity"/>
    <property type="evidence" value="ECO:0007669"/>
    <property type="project" value="TreeGrafter"/>
</dbReference>
<dbReference type="PANTHER" id="PTHR12304">
    <property type="entry name" value="INOSINE-URIDINE PREFERRING NUCLEOSIDE HYDROLASE"/>
    <property type="match status" value="1"/>
</dbReference>